<dbReference type="AlphaFoldDB" id="A0A1G2N8B2"/>
<sequence length="156" mass="17922">MSETRKMAIVAAVVVGGFLLYGLGHFQSWEAQPRAPYFNPVLLAEYHNSMKTRIFNPEGFEFRTMARAAELARQKGVLITPQSRVVFQSIWRVPVAVFVDMKPVPIGENDYTEDERKMLDTYHMLRETIEKEAVRARRNDQLSPERKTNSDAGVFL</sequence>
<dbReference type="Proteomes" id="UP000176221">
    <property type="component" value="Unassembled WGS sequence"/>
</dbReference>
<organism evidence="2 3">
    <name type="scientific">Candidatus Taylorbacteria bacterium RIFCSPLOWO2_01_FULL_45_15b</name>
    <dbReference type="NCBI Taxonomy" id="1802319"/>
    <lineage>
        <taxon>Bacteria</taxon>
        <taxon>Candidatus Tayloriibacteriota</taxon>
    </lineage>
</organism>
<comment type="caution">
    <text evidence="2">The sequence shown here is derived from an EMBL/GenBank/DDBJ whole genome shotgun (WGS) entry which is preliminary data.</text>
</comment>
<evidence type="ECO:0000313" key="3">
    <source>
        <dbReference type="Proteomes" id="UP000176221"/>
    </source>
</evidence>
<name>A0A1G2N8B2_9BACT</name>
<evidence type="ECO:0000313" key="2">
    <source>
        <dbReference type="EMBL" id="OHA32355.1"/>
    </source>
</evidence>
<dbReference type="EMBL" id="MHRX01000048">
    <property type="protein sequence ID" value="OHA32355.1"/>
    <property type="molecule type" value="Genomic_DNA"/>
</dbReference>
<feature type="region of interest" description="Disordered" evidence="1">
    <location>
        <begin position="135"/>
        <end position="156"/>
    </location>
</feature>
<proteinExistence type="predicted"/>
<reference evidence="2 3" key="1">
    <citation type="journal article" date="2016" name="Nat. Commun.">
        <title>Thousands of microbial genomes shed light on interconnected biogeochemical processes in an aquifer system.</title>
        <authorList>
            <person name="Anantharaman K."/>
            <person name="Brown C.T."/>
            <person name="Hug L.A."/>
            <person name="Sharon I."/>
            <person name="Castelle C.J."/>
            <person name="Probst A.J."/>
            <person name="Thomas B.C."/>
            <person name="Singh A."/>
            <person name="Wilkins M.J."/>
            <person name="Karaoz U."/>
            <person name="Brodie E.L."/>
            <person name="Williams K.H."/>
            <person name="Hubbard S.S."/>
            <person name="Banfield J.F."/>
        </authorList>
    </citation>
    <scope>NUCLEOTIDE SEQUENCE [LARGE SCALE GENOMIC DNA]</scope>
</reference>
<accession>A0A1G2N8B2</accession>
<protein>
    <submittedName>
        <fullName evidence="2">Uncharacterized protein</fullName>
    </submittedName>
</protein>
<gene>
    <name evidence="2" type="ORF">A2928_04400</name>
</gene>
<feature type="compositionally biased region" description="Basic and acidic residues" evidence="1">
    <location>
        <begin position="135"/>
        <end position="149"/>
    </location>
</feature>
<evidence type="ECO:0000256" key="1">
    <source>
        <dbReference type="SAM" id="MobiDB-lite"/>
    </source>
</evidence>